<dbReference type="PANTHER" id="PTHR11908:SF132">
    <property type="entry name" value="ALDEHYDE OXIDASE 1-RELATED"/>
    <property type="match status" value="1"/>
</dbReference>
<dbReference type="EMBL" id="FSRG01000006">
    <property type="protein sequence ID" value="SIO28953.1"/>
    <property type="molecule type" value="Genomic_DNA"/>
</dbReference>
<evidence type="ECO:0000256" key="2">
    <source>
        <dbReference type="ARBA" id="ARBA00023002"/>
    </source>
</evidence>
<dbReference type="RefSeq" id="WP_074217337.1">
    <property type="nucleotide sequence ID" value="NZ_FSRG01000006.1"/>
</dbReference>
<dbReference type="SUPFAM" id="SSF56003">
    <property type="entry name" value="Molybdenum cofactor-binding domain"/>
    <property type="match status" value="1"/>
</dbReference>
<name>A0A1N6IAE7_9BACT</name>
<keyword evidence="2" id="KW-0560">Oxidoreductase</keyword>
<accession>A0A1N6IAE7</accession>
<dbReference type="Pfam" id="PF02738">
    <property type="entry name" value="MoCoBD_1"/>
    <property type="match status" value="1"/>
</dbReference>
<keyword evidence="1" id="KW-0500">Molybdenum</keyword>
<dbReference type="Pfam" id="PF20256">
    <property type="entry name" value="MoCoBD_2"/>
    <property type="match status" value="1"/>
</dbReference>
<keyword evidence="5" id="KW-1185">Reference proteome</keyword>
<evidence type="ECO:0000313" key="4">
    <source>
        <dbReference type="EMBL" id="SIO28953.1"/>
    </source>
</evidence>
<dbReference type="PANTHER" id="PTHR11908">
    <property type="entry name" value="XANTHINE DEHYDROGENASE"/>
    <property type="match status" value="1"/>
</dbReference>
<proteinExistence type="predicted"/>
<dbReference type="AlphaFoldDB" id="A0A1N6IAE7"/>
<reference evidence="5" key="1">
    <citation type="submission" date="2016-11" db="EMBL/GenBank/DDBJ databases">
        <authorList>
            <person name="Varghese N."/>
            <person name="Submissions S."/>
        </authorList>
    </citation>
    <scope>NUCLEOTIDE SEQUENCE [LARGE SCALE GENOMIC DNA]</scope>
    <source>
        <strain evidence="5">DSM 17456</strain>
    </source>
</reference>
<sequence>MIKTTSIGTSVRQKDGPARVTGAAKYYADFIFPDMLQTRILRSPYPAATITSIDTSKAEALHGVRLVMTHENYPKAFRKSLYYVGDLVAAVIADDETIAEEAMELIDVTYEKKKFVLSIEEGIKPDSPQVFEGTPNCNDWEFHALLSDRDPETRLFKTKTPAEYNGFGDIEKGFAESDVIIEQKGLKYAYCKGPAMEPRGCTANFDGTKLHVYTHSQGMHDEKLCLAQALGISSTMLNYVSPFTGSSFGGKNAFPLDRNIASHYLLIASLACLDLKKPVHCAYSREEEMVSGWSRGSVTDVKIGFKEDGILTTMDMSHWQETGSGGDKYPAKNAMLATGAVLYSHNCEHLRGKIRYVHTNRFPAAGWQGYGAPEGVFAVETTMDIAAEKMGIDPVEIRKKNCMRTGDIDSGWDPLIYKSAYISSSGIRDCLDAGAEYLDWKNNWVHPSKKSGRIRRGLGVAIFAMGAGRPGPGNSSEAMVKIYPDGSAALVCAVADIGQGQHTVQCQIVADVLGIPYKKVGLVCSDTDSTPFATLVANSCGTWIQGWATYEAAIDAKRQVLELAAVQLGVPAPALSMNEKGVFVTAEPDKGISFAEAFGARGHYGGVHEVTGYYVNNSPHPNGLKDGKEDQVYIPKEKGAQFISLDVDTETGMISNVNVVMAQNVGKALNPKIVAGQLSTSRHGVDNAILGNDCITDKRNGWLMTPNWIDYRHCTTMDCDVTPIVIEKPGDPTHPFGATACGEGAACPSLAAFSNAIFNATGVRLIETPFDPEKILMGLGKIQSSRRKK</sequence>
<protein>
    <submittedName>
        <fullName evidence="4">Xanthine dehydrogenase molybdenum-binding subunit</fullName>
    </submittedName>
</protein>
<feature type="domain" description="Aldehyde oxidase/xanthine dehydrogenase a/b hammerhead" evidence="3">
    <location>
        <begin position="21"/>
        <end position="114"/>
    </location>
</feature>
<evidence type="ECO:0000259" key="3">
    <source>
        <dbReference type="SMART" id="SM01008"/>
    </source>
</evidence>
<organism evidence="4 5">
    <name type="scientific">Halodesulfovibrio marinisediminis DSM 17456</name>
    <dbReference type="NCBI Taxonomy" id="1121457"/>
    <lineage>
        <taxon>Bacteria</taxon>
        <taxon>Pseudomonadati</taxon>
        <taxon>Thermodesulfobacteriota</taxon>
        <taxon>Desulfovibrionia</taxon>
        <taxon>Desulfovibrionales</taxon>
        <taxon>Desulfovibrionaceae</taxon>
        <taxon>Halodesulfovibrio</taxon>
    </lineage>
</organism>
<dbReference type="SMART" id="SM01008">
    <property type="entry name" value="Ald_Xan_dh_C"/>
    <property type="match status" value="1"/>
</dbReference>
<dbReference type="InterPro" id="IPR008274">
    <property type="entry name" value="AldOxase/xan_DH_MoCoBD1"/>
</dbReference>
<dbReference type="Proteomes" id="UP000184694">
    <property type="component" value="Unassembled WGS sequence"/>
</dbReference>
<dbReference type="InterPro" id="IPR037165">
    <property type="entry name" value="AldOxase/xan_DH_Mopterin-bd_sf"/>
</dbReference>
<dbReference type="Pfam" id="PF01315">
    <property type="entry name" value="Ald_Xan_dh_C"/>
    <property type="match status" value="1"/>
</dbReference>
<dbReference type="Gene3D" id="3.90.1170.50">
    <property type="entry name" value="Aldehyde oxidase/xanthine dehydrogenase, a/b hammerhead"/>
    <property type="match status" value="1"/>
</dbReference>
<evidence type="ECO:0000256" key="1">
    <source>
        <dbReference type="ARBA" id="ARBA00022505"/>
    </source>
</evidence>
<dbReference type="InterPro" id="IPR036856">
    <property type="entry name" value="Ald_Oxase/Xan_DH_a/b_sf"/>
</dbReference>
<dbReference type="InterPro" id="IPR016208">
    <property type="entry name" value="Ald_Oxase/xanthine_DH-like"/>
</dbReference>
<dbReference type="GO" id="GO:0016491">
    <property type="term" value="F:oxidoreductase activity"/>
    <property type="evidence" value="ECO:0007669"/>
    <property type="project" value="UniProtKB-KW"/>
</dbReference>
<dbReference type="GO" id="GO:0005506">
    <property type="term" value="F:iron ion binding"/>
    <property type="evidence" value="ECO:0007669"/>
    <property type="project" value="InterPro"/>
</dbReference>
<dbReference type="SUPFAM" id="SSF54665">
    <property type="entry name" value="CO dehydrogenase molybdoprotein N-domain-like"/>
    <property type="match status" value="1"/>
</dbReference>
<dbReference type="STRING" id="1121457.SAMN02745161_2567"/>
<dbReference type="Gene3D" id="3.30.365.10">
    <property type="entry name" value="Aldehyde oxidase/xanthine dehydrogenase, molybdopterin binding domain"/>
    <property type="match status" value="4"/>
</dbReference>
<dbReference type="InterPro" id="IPR046867">
    <property type="entry name" value="AldOxase/xan_DH_MoCoBD2"/>
</dbReference>
<dbReference type="InterPro" id="IPR000674">
    <property type="entry name" value="Ald_Oxase/Xan_DH_a/b"/>
</dbReference>
<gene>
    <name evidence="4" type="ORF">SAMN02745161_2567</name>
</gene>
<evidence type="ECO:0000313" key="5">
    <source>
        <dbReference type="Proteomes" id="UP000184694"/>
    </source>
</evidence>